<dbReference type="GO" id="GO:0006355">
    <property type="term" value="P:regulation of DNA-templated transcription"/>
    <property type="evidence" value="ECO:0007669"/>
    <property type="project" value="TreeGrafter"/>
</dbReference>
<accession>A0A8H5NJN4</accession>
<dbReference type="Gene3D" id="2.60.120.650">
    <property type="entry name" value="Cupin"/>
    <property type="match status" value="1"/>
</dbReference>
<proteinExistence type="predicted"/>
<keyword evidence="1" id="KW-0479">Metal-binding</keyword>
<keyword evidence="5" id="KW-0808">Transferase</keyword>
<dbReference type="GO" id="GO:0046872">
    <property type="term" value="F:metal ion binding"/>
    <property type="evidence" value="ECO:0007669"/>
    <property type="project" value="UniProtKB-KW"/>
</dbReference>
<sequence>MEKRDILRQTSAERPTETIITPAPTATAAIIARNGGSSVGSKAATTTVSAENASLDDVTEETDTTAPAELPRLDHKSLGNNLVPALEELIIQSSVSNEVLIPRPDNIDFEAFRKAINIKSTECQRPGTAINKVPSIEEAKIWLDKVINNPPKGTISYYSGHARKIRRQSLLDPGPRVRDEPLLEDLWEPHYHFGDNMSCTIMHMEDMSSTDKDGTVHGLRSANIVLAGIKIWVLILPEAEAKFKSFIEKNWSIGKCDRAIGHLQILVSPSRLDAEGISYTIKIGYPGNLIVTEQAQHHMVINMGLCMAESVNFALTGDSICSPDFVKCNKDDLDFSHLARRVPAPAVPNKRKHTEKQVQPNKRSRTERPTTTVARPSRTVNTREPRGRTTVEQAPAALPSQTVETRESRGRAALERVADQLRSAGHVFITPSSRISSPLTESIVSLWNLDNGLICRAAHAKARTSSERFVMVETLVYTKKLTTYLTRYHQMHLHLNREANLNGMLRLDPDVLKKMLAAEEMKSSNVYEHQKKGKKWKELCDIHCGLLPFTSCYVKNMGAKFSTSDLLSALEVTELKMMMESITQNETAQKLLRATEAFVNAVEQGEKVEFGRDIGRDVVLGLLG</sequence>
<dbReference type="Pfam" id="PF02373">
    <property type="entry name" value="JmjC"/>
    <property type="match status" value="1"/>
</dbReference>
<evidence type="ECO:0000313" key="6">
    <source>
        <dbReference type="Proteomes" id="UP000582016"/>
    </source>
</evidence>
<dbReference type="OrthoDB" id="5100964at2759"/>
<keyword evidence="2" id="KW-0408">Iron</keyword>
<keyword evidence="6" id="KW-1185">Reference proteome</keyword>
<feature type="region of interest" description="Disordered" evidence="3">
    <location>
        <begin position="36"/>
        <end position="66"/>
    </location>
</feature>
<dbReference type="GO" id="GO:0000785">
    <property type="term" value="C:chromatin"/>
    <property type="evidence" value="ECO:0007669"/>
    <property type="project" value="TreeGrafter"/>
</dbReference>
<dbReference type="GO" id="GO:0005634">
    <property type="term" value="C:nucleus"/>
    <property type="evidence" value="ECO:0007669"/>
    <property type="project" value="TreeGrafter"/>
</dbReference>
<organism evidence="5 6">
    <name type="scientific">Fusarium phyllophilum</name>
    <dbReference type="NCBI Taxonomy" id="47803"/>
    <lineage>
        <taxon>Eukaryota</taxon>
        <taxon>Fungi</taxon>
        <taxon>Dikarya</taxon>
        <taxon>Ascomycota</taxon>
        <taxon>Pezizomycotina</taxon>
        <taxon>Sordariomycetes</taxon>
        <taxon>Hypocreomycetidae</taxon>
        <taxon>Hypocreales</taxon>
        <taxon>Nectriaceae</taxon>
        <taxon>Fusarium</taxon>
        <taxon>Fusarium fujikuroi species complex</taxon>
    </lineage>
</organism>
<evidence type="ECO:0000256" key="1">
    <source>
        <dbReference type="ARBA" id="ARBA00022723"/>
    </source>
</evidence>
<name>A0A8H5NJN4_9HYPO</name>
<evidence type="ECO:0000256" key="3">
    <source>
        <dbReference type="SAM" id="MobiDB-lite"/>
    </source>
</evidence>
<dbReference type="Proteomes" id="UP000582016">
    <property type="component" value="Unassembled WGS sequence"/>
</dbReference>
<protein>
    <submittedName>
        <fullName evidence="5">Lysine specific demethylase 4c</fullName>
    </submittedName>
</protein>
<dbReference type="SUPFAM" id="SSF51197">
    <property type="entry name" value="Clavaminate synthase-like"/>
    <property type="match status" value="1"/>
</dbReference>
<dbReference type="EMBL" id="JAAOAQ010000092">
    <property type="protein sequence ID" value="KAF5567954.1"/>
    <property type="molecule type" value="Genomic_DNA"/>
</dbReference>
<dbReference type="GO" id="GO:0008168">
    <property type="term" value="F:methyltransferase activity"/>
    <property type="evidence" value="ECO:0007669"/>
    <property type="project" value="UniProtKB-KW"/>
</dbReference>
<feature type="domain" description="JmjC" evidence="4">
    <location>
        <begin position="193"/>
        <end position="313"/>
    </location>
</feature>
<dbReference type="GO" id="GO:0032259">
    <property type="term" value="P:methylation"/>
    <property type="evidence" value="ECO:0007669"/>
    <property type="project" value="UniProtKB-KW"/>
</dbReference>
<comment type="caution">
    <text evidence="5">The sequence shown here is derived from an EMBL/GenBank/DDBJ whole genome shotgun (WGS) entry which is preliminary data.</text>
</comment>
<evidence type="ECO:0000259" key="4">
    <source>
        <dbReference type="Pfam" id="PF02373"/>
    </source>
</evidence>
<dbReference type="InterPro" id="IPR003347">
    <property type="entry name" value="JmjC_dom"/>
</dbReference>
<dbReference type="GO" id="GO:0034647">
    <property type="term" value="F:histone H3K4me/H3K4me2/H3K4me3 demethylase activity"/>
    <property type="evidence" value="ECO:0007669"/>
    <property type="project" value="TreeGrafter"/>
</dbReference>
<evidence type="ECO:0000256" key="2">
    <source>
        <dbReference type="ARBA" id="ARBA00023004"/>
    </source>
</evidence>
<feature type="compositionally biased region" description="Polar residues" evidence="3">
    <location>
        <begin position="369"/>
        <end position="380"/>
    </location>
</feature>
<reference evidence="5 6" key="1">
    <citation type="submission" date="2020-05" db="EMBL/GenBank/DDBJ databases">
        <title>Identification and distribution of gene clusters putatively required for synthesis of sphingolipid metabolism inhibitors in phylogenetically diverse species of the filamentous fungus Fusarium.</title>
        <authorList>
            <person name="Kim H.-S."/>
            <person name="Busman M."/>
            <person name="Brown D.W."/>
            <person name="Divon H."/>
            <person name="Uhlig S."/>
            <person name="Proctor R.H."/>
        </authorList>
    </citation>
    <scope>NUCLEOTIDE SEQUENCE [LARGE SCALE GENOMIC DNA]</scope>
    <source>
        <strain evidence="5 6">NRRL 13617</strain>
    </source>
</reference>
<feature type="compositionally biased region" description="Polar residues" evidence="3">
    <location>
        <begin position="36"/>
        <end position="52"/>
    </location>
</feature>
<dbReference type="PANTHER" id="PTHR10694:SF33">
    <property type="entry name" value="LYSINE-SPECIFIC DEMETHYLASE 5"/>
    <property type="match status" value="1"/>
</dbReference>
<gene>
    <name evidence="5" type="ORF">FPHYL_3017</name>
</gene>
<dbReference type="AlphaFoldDB" id="A0A8H5NJN4"/>
<keyword evidence="5" id="KW-0489">Methyltransferase</keyword>
<feature type="region of interest" description="Disordered" evidence="3">
    <location>
        <begin position="341"/>
        <end position="410"/>
    </location>
</feature>
<evidence type="ECO:0000313" key="5">
    <source>
        <dbReference type="EMBL" id="KAF5567954.1"/>
    </source>
</evidence>
<dbReference type="PANTHER" id="PTHR10694">
    <property type="entry name" value="LYSINE-SPECIFIC DEMETHYLASE"/>
    <property type="match status" value="1"/>
</dbReference>